<dbReference type="RefSeq" id="WP_260561770.1">
    <property type="nucleotide sequence ID" value="NZ_BAABEC010000189.1"/>
</dbReference>
<dbReference type="Proteomes" id="UP001060261">
    <property type="component" value="Chromosome"/>
</dbReference>
<gene>
    <name evidence="2" type="ORF">N0D28_07655</name>
</gene>
<evidence type="ECO:0000313" key="2">
    <source>
        <dbReference type="EMBL" id="UWX65514.1"/>
    </source>
</evidence>
<accession>A0ABY5YMQ8</accession>
<evidence type="ECO:0000313" key="3">
    <source>
        <dbReference type="Proteomes" id="UP001060261"/>
    </source>
</evidence>
<sequence>MKQRTKHAFPLLAARLALVPALALGAASLAPAHAAALWIGADLRTNGLDAHAGSALLPVPFIGTVGVEAGATTSSSAGGLSEVRVGGTLRDLNLPFTKTDAFLSAGLAYHTAGSQSSGVGVYLEGGARGPLAGPLGWRVSVKTDTKSGISAGAGLEFRF</sequence>
<evidence type="ECO:0008006" key="4">
    <source>
        <dbReference type="Google" id="ProtNLM"/>
    </source>
</evidence>
<reference evidence="2" key="1">
    <citation type="submission" date="2022-09" db="EMBL/GenBank/DDBJ databases">
        <title>genome sequence of Deinococcus rubellus.</title>
        <authorList>
            <person name="Srinivasan S."/>
        </authorList>
    </citation>
    <scope>NUCLEOTIDE SEQUENCE</scope>
    <source>
        <strain evidence="2">Ant6</strain>
    </source>
</reference>
<proteinExistence type="predicted"/>
<dbReference type="EMBL" id="CP104213">
    <property type="protein sequence ID" value="UWX65514.1"/>
    <property type="molecule type" value="Genomic_DNA"/>
</dbReference>
<feature type="chain" id="PRO_5046761672" description="Outer membrane protein beta-barrel domain-containing protein" evidence="1">
    <location>
        <begin position="35"/>
        <end position="159"/>
    </location>
</feature>
<feature type="signal peptide" evidence="1">
    <location>
        <begin position="1"/>
        <end position="34"/>
    </location>
</feature>
<evidence type="ECO:0000256" key="1">
    <source>
        <dbReference type="SAM" id="SignalP"/>
    </source>
</evidence>
<protein>
    <recommendedName>
        <fullName evidence="4">Outer membrane protein beta-barrel domain-containing protein</fullName>
    </recommendedName>
</protein>
<keyword evidence="3" id="KW-1185">Reference proteome</keyword>
<name>A0ABY5YMQ8_9DEIO</name>
<organism evidence="2 3">
    <name type="scientific">Deinococcus rubellus</name>
    <dbReference type="NCBI Taxonomy" id="1889240"/>
    <lineage>
        <taxon>Bacteria</taxon>
        <taxon>Thermotogati</taxon>
        <taxon>Deinococcota</taxon>
        <taxon>Deinococci</taxon>
        <taxon>Deinococcales</taxon>
        <taxon>Deinococcaceae</taxon>
        <taxon>Deinococcus</taxon>
    </lineage>
</organism>
<keyword evidence="1" id="KW-0732">Signal</keyword>